<dbReference type="Pfam" id="PF00665">
    <property type="entry name" value="rve"/>
    <property type="match status" value="1"/>
</dbReference>
<name>A0A371HGQ7_MUCPR</name>
<dbReference type="Pfam" id="PF17921">
    <property type="entry name" value="Integrase_H2C2"/>
    <property type="match status" value="1"/>
</dbReference>
<gene>
    <name evidence="4" type="primary">pol</name>
    <name evidence="4" type="ORF">CR513_14632</name>
</gene>
<evidence type="ECO:0000256" key="2">
    <source>
        <dbReference type="SAM" id="MobiDB-lite"/>
    </source>
</evidence>
<dbReference type="InterPro" id="IPR052160">
    <property type="entry name" value="Gypsy_RT_Integrase-like"/>
</dbReference>
<proteinExistence type="predicted"/>
<protein>
    <submittedName>
        <fullName evidence="4">Pro-Pol polyprotein</fullName>
    </submittedName>
</protein>
<dbReference type="PANTHER" id="PTHR47266">
    <property type="entry name" value="ENDONUCLEASE-RELATED"/>
    <property type="match status" value="1"/>
</dbReference>
<keyword evidence="1" id="KW-0175">Coiled coil</keyword>
<feature type="non-terminal residue" evidence="4">
    <location>
        <position position="1"/>
    </location>
</feature>
<feature type="coiled-coil region" evidence="1">
    <location>
        <begin position="415"/>
        <end position="442"/>
    </location>
</feature>
<dbReference type="InterPro" id="IPR012337">
    <property type="entry name" value="RNaseH-like_sf"/>
</dbReference>
<sequence length="491" mass="55819">MADHLSRIEKESELMPIRDEFPDEQLLHIKMAHHGLPTSATTWQHLSFHLRHPVYKRKNFKAMPSTTFGMTLTFGGCAVSKLFAEINSVLRFCHSVPGGGHYGSTRMARKVLDCGLYWPTIFKDACHFISTCKKCQKVGMAMNRRHEMPQQPIMFCESFDVWGIDFMGPFPVSNGYSYILLAVDYVSRWVEAIATRTNEAKFGVPKALISDQGSHFCNRAMASFLQKYGVAHRIATTYQPQTNGQAEVFNREIKQTLQKMTNPSRKDWSRLLEDALCAHRTAYRTPLGMSPYRIVFGKTCHLPVELEHKAYWAVKQCNMAYDQAGEQRKFQLQEHDELRLEAYENSRIYKQKRILRKDFSIGQKVLLFNSRLKLIAGKLRSRWDEPFVVTNIFLHGAIPTAPSRSMDISSSHSMKQNVTATIHDLKMQIGQLENSLSQLQSASSSNLPYQTILNPRGNASAVILRSGKELAQPAQHQKPKSAEDSEAIANS</sequence>
<dbReference type="EMBL" id="QJKJ01002632">
    <property type="protein sequence ID" value="RDY01968.1"/>
    <property type="molecule type" value="Genomic_DNA"/>
</dbReference>
<dbReference type="InterPro" id="IPR001584">
    <property type="entry name" value="Integrase_cat-core"/>
</dbReference>
<dbReference type="OrthoDB" id="441971at2759"/>
<dbReference type="GO" id="GO:0003676">
    <property type="term" value="F:nucleic acid binding"/>
    <property type="evidence" value="ECO:0007669"/>
    <property type="project" value="InterPro"/>
</dbReference>
<dbReference type="Proteomes" id="UP000257109">
    <property type="component" value="Unassembled WGS sequence"/>
</dbReference>
<dbReference type="Gene3D" id="3.30.420.10">
    <property type="entry name" value="Ribonuclease H-like superfamily/Ribonuclease H"/>
    <property type="match status" value="1"/>
</dbReference>
<evidence type="ECO:0000259" key="3">
    <source>
        <dbReference type="PROSITE" id="PS50994"/>
    </source>
</evidence>
<evidence type="ECO:0000313" key="5">
    <source>
        <dbReference type="Proteomes" id="UP000257109"/>
    </source>
</evidence>
<organism evidence="4 5">
    <name type="scientific">Mucuna pruriens</name>
    <name type="common">Velvet bean</name>
    <name type="synonym">Dolichos pruriens</name>
    <dbReference type="NCBI Taxonomy" id="157652"/>
    <lineage>
        <taxon>Eukaryota</taxon>
        <taxon>Viridiplantae</taxon>
        <taxon>Streptophyta</taxon>
        <taxon>Embryophyta</taxon>
        <taxon>Tracheophyta</taxon>
        <taxon>Spermatophyta</taxon>
        <taxon>Magnoliopsida</taxon>
        <taxon>eudicotyledons</taxon>
        <taxon>Gunneridae</taxon>
        <taxon>Pentapetalae</taxon>
        <taxon>rosids</taxon>
        <taxon>fabids</taxon>
        <taxon>Fabales</taxon>
        <taxon>Fabaceae</taxon>
        <taxon>Papilionoideae</taxon>
        <taxon>50 kb inversion clade</taxon>
        <taxon>NPAAA clade</taxon>
        <taxon>indigoferoid/millettioid clade</taxon>
        <taxon>Phaseoleae</taxon>
        <taxon>Mucuna</taxon>
    </lineage>
</organism>
<dbReference type="AlphaFoldDB" id="A0A371HGQ7"/>
<keyword evidence="5" id="KW-1185">Reference proteome</keyword>
<accession>A0A371HGQ7</accession>
<evidence type="ECO:0000313" key="4">
    <source>
        <dbReference type="EMBL" id="RDY01968.1"/>
    </source>
</evidence>
<reference evidence="4" key="1">
    <citation type="submission" date="2018-05" db="EMBL/GenBank/DDBJ databases">
        <title>Draft genome of Mucuna pruriens seed.</title>
        <authorList>
            <person name="Nnadi N.E."/>
            <person name="Vos R."/>
            <person name="Hasami M.H."/>
            <person name="Devisetty U.K."/>
            <person name="Aguiy J.C."/>
        </authorList>
    </citation>
    <scope>NUCLEOTIDE SEQUENCE [LARGE SCALE GENOMIC DNA]</scope>
    <source>
        <strain evidence="4">JCA_2017</strain>
    </source>
</reference>
<dbReference type="InterPro" id="IPR036397">
    <property type="entry name" value="RNaseH_sf"/>
</dbReference>
<dbReference type="GO" id="GO:0015074">
    <property type="term" value="P:DNA integration"/>
    <property type="evidence" value="ECO:0007669"/>
    <property type="project" value="InterPro"/>
</dbReference>
<dbReference type="InterPro" id="IPR041588">
    <property type="entry name" value="Integrase_H2C2"/>
</dbReference>
<dbReference type="Gene3D" id="1.10.340.70">
    <property type="match status" value="1"/>
</dbReference>
<dbReference type="SUPFAM" id="SSF53098">
    <property type="entry name" value="Ribonuclease H-like"/>
    <property type="match status" value="1"/>
</dbReference>
<comment type="caution">
    <text evidence="4">The sequence shown here is derived from an EMBL/GenBank/DDBJ whole genome shotgun (WGS) entry which is preliminary data.</text>
</comment>
<evidence type="ECO:0000256" key="1">
    <source>
        <dbReference type="SAM" id="Coils"/>
    </source>
</evidence>
<dbReference type="PROSITE" id="PS50994">
    <property type="entry name" value="INTEGRASE"/>
    <property type="match status" value="1"/>
</dbReference>
<feature type="region of interest" description="Disordered" evidence="2">
    <location>
        <begin position="464"/>
        <end position="491"/>
    </location>
</feature>
<feature type="domain" description="Integrase catalytic" evidence="3">
    <location>
        <begin position="148"/>
        <end position="299"/>
    </location>
</feature>